<comment type="subunit">
    <text evidence="2">Monomer.</text>
</comment>
<evidence type="ECO:0000256" key="8">
    <source>
        <dbReference type="ARBA" id="ARBA00023027"/>
    </source>
</evidence>
<dbReference type="PRINTS" id="PR00420">
    <property type="entry name" value="RNGMNOXGNASE"/>
</dbReference>
<keyword evidence="7" id="KW-0560">Oxidoreductase</keyword>
<dbReference type="InterPro" id="IPR036188">
    <property type="entry name" value="FAD/NAD-bd_sf"/>
</dbReference>
<keyword evidence="5" id="KW-0058">Aromatic hydrocarbons catabolism</keyword>
<keyword evidence="9 15" id="KW-0503">Monooxygenase</keyword>
<reference evidence="15 16" key="1">
    <citation type="submission" date="2017-05" db="EMBL/GenBank/DDBJ databases">
        <title>Complete and WGS of Bordetella genogroups.</title>
        <authorList>
            <person name="Spilker T."/>
            <person name="LiPuma J."/>
        </authorList>
    </citation>
    <scope>NUCLEOTIDE SEQUENCE [LARGE SCALE GENOMIC DNA]</scope>
    <source>
        <strain evidence="15 16">AU10456</strain>
    </source>
</reference>
<evidence type="ECO:0000313" key="15">
    <source>
        <dbReference type="EMBL" id="OZI52135.1"/>
    </source>
</evidence>
<sequence>MSAIHRGTAPSRRINVQGKPRIAIVGAGLGGTAGAALMARAGFNVRLYEQAPGFSRLGAGIHLGPNVMKIMRRIGIEDELNRQGSHPDAWYSRDWQTGEELARIPLGDYAVSHYGATYLTVHRGDFHALMTAALPPGVLHFGKRLTQVEDTGDCVRLSFADGSTDEADIVIGADGVNSRLREHLLGAELPKYTGYVAHRAVFPTPIDSGTLPFDMCVKWWSDDRHMMVYFVTSKRDEIYYVTGVPEDQWDMSKSWVPSSKAEMREAFAGWHPTVQALIEATPEVSKWPLLERDPLPLWSRGRIVLLGDACHPMKPHMAQGAAMAIEDAAMLTRIFEQTGLDDHAAAFRLYEDNRAARASRVQLVSHNNTWLRTNENPDWCFGYDVFEVPLSEGKRAAA</sequence>
<keyword evidence="8" id="KW-0520">NAD</keyword>
<dbReference type="EC" id="1.14.13.114" evidence="12"/>
<evidence type="ECO:0000256" key="11">
    <source>
        <dbReference type="ARBA" id="ARBA00061525"/>
    </source>
</evidence>
<evidence type="ECO:0000256" key="1">
    <source>
        <dbReference type="ARBA" id="ARBA00001974"/>
    </source>
</evidence>
<evidence type="ECO:0000256" key="2">
    <source>
        <dbReference type="ARBA" id="ARBA00011245"/>
    </source>
</evidence>
<evidence type="ECO:0000256" key="9">
    <source>
        <dbReference type="ARBA" id="ARBA00023033"/>
    </source>
</evidence>
<evidence type="ECO:0000259" key="14">
    <source>
        <dbReference type="Pfam" id="PF01494"/>
    </source>
</evidence>
<dbReference type="AlphaFoldDB" id="A0A261TRS7"/>
<keyword evidence="16" id="KW-1185">Reference proteome</keyword>
<evidence type="ECO:0000313" key="16">
    <source>
        <dbReference type="Proteomes" id="UP000216913"/>
    </source>
</evidence>
<gene>
    <name evidence="15" type="ORF">CAL25_11655</name>
</gene>
<evidence type="ECO:0000256" key="7">
    <source>
        <dbReference type="ARBA" id="ARBA00023002"/>
    </source>
</evidence>
<comment type="similarity">
    <text evidence="11">Belongs to the 6-hydroxynicotinate 3-monooxygenase family.</text>
</comment>
<dbReference type="GO" id="GO:0071949">
    <property type="term" value="F:FAD binding"/>
    <property type="evidence" value="ECO:0007669"/>
    <property type="project" value="InterPro"/>
</dbReference>
<evidence type="ECO:0000256" key="3">
    <source>
        <dbReference type="ARBA" id="ARBA00022630"/>
    </source>
</evidence>
<dbReference type="InterPro" id="IPR002938">
    <property type="entry name" value="FAD-bd"/>
</dbReference>
<protein>
    <recommendedName>
        <fullName evidence="13">6-hydroxynicotinate 3-monooxygenase</fullName>
        <ecNumber evidence="12">1.14.13.114</ecNumber>
    </recommendedName>
</protein>
<evidence type="ECO:0000256" key="12">
    <source>
        <dbReference type="ARBA" id="ARBA00067040"/>
    </source>
</evidence>
<name>A0A261TRS7_9BORD</name>
<keyword evidence="6" id="KW-0274">FAD</keyword>
<evidence type="ECO:0000256" key="6">
    <source>
        <dbReference type="ARBA" id="ARBA00022827"/>
    </source>
</evidence>
<dbReference type="GO" id="GO:1901848">
    <property type="term" value="P:nicotinate catabolic process"/>
    <property type="evidence" value="ECO:0007669"/>
    <property type="project" value="UniProtKB-ARBA"/>
</dbReference>
<dbReference type="SUPFAM" id="SSF54373">
    <property type="entry name" value="FAD-linked reductases, C-terminal domain"/>
    <property type="match status" value="1"/>
</dbReference>
<dbReference type="PANTHER" id="PTHR13789">
    <property type="entry name" value="MONOOXYGENASE"/>
    <property type="match status" value="1"/>
</dbReference>
<evidence type="ECO:0000256" key="13">
    <source>
        <dbReference type="ARBA" id="ARBA00070529"/>
    </source>
</evidence>
<keyword evidence="3" id="KW-0285">Flavoprotein</keyword>
<comment type="catalytic activity">
    <reaction evidence="10">
        <text>6-hydroxynicotinate + NADH + O2 + 2 H(+) = 2,5-dihydroxypyridine + CO2 + NAD(+) + H2O</text>
        <dbReference type="Rhea" id="RHEA:27333"/>
        <dbReference type="ChEBI" id="CHEBI:15377"/>
        <dbReference type="ChEBI" id="CHEBI:15378"/>
        <dbReference type="ChEBI" id="CHEBI:15379"/>
        <dbReference type="ChEBI" id="CHEBI:16364"/>
        <dbReference type="ChEBI" id="CHEBI:16526"/>
        <dbReference type="ChEBI" id="CHEBI:57540"/>
        <dbReference type="ChEBI" id="CHEBI:57664"/>
        <dbReference type="ChEBI" id="CHEBI:57945"/>
        <dbReference type="EC" id="1.14.13.114"/>
    </reaction>
</comment>
<keyword evidence="4" id="KW-0732">Signal</keyword>
<proteinExistence type="inferred from homology"/>
<organism evidence="15 16">
    <name type="scientific">Bordetella genomosp. 5</name>
    <dbReference type="NCBI Taxonomy" id="1395608"/>
    <lineage>
        <taxon>Bacteria</taxon>
        <taxon>Pseudomonadati</taxon>
        <taxon>Pseudomonadota</taxon>
        <taxon>Betaproteobacteria</taxon>
        <taxon>Burkholderiales</taxon>
        <taxon>Alcaligenaceae</taxon>
        <taxon>Bordetella</taxon>
    </lineage>
</organism>
<dbReference type="PANTHER" id="PTHR13789:SF318">
    <property type="entry name" value="GERANYLGERANYL DIPHOSPHATE REDUCTASE"/>
    <property type="match status" value="1"/>
</dbReference>
<dbReference type="GO" id="GO:0043731">
    <property type="term" value="F:6-hydroxynicotinate 3-monooxygenase activity"/>
    <property type="evidence" value="ECO:0007669"/>
    <property type="project" value="UniProtKB-EC"/>
</dbReference>
<dbReference type="Gene3D" id="3.50.50.60">
    <property type="entry name" value="FAD/NAD(P)-binding domain"/>
    <property type="match status" value="1"/>
</dbReference>
<evidence type="ECO:0000256" key="4">
    <source>
        <dbReference type="ARBA" id="ARBA00022729"/>
    </source>
</evidence>
<evidence type="ECO:0000256" key="10">
    <source>
        <dbReference type="ARBA" id="ARBA00051569"/>
    </source>
</evidence>
<accession>A0A261TRS7</accession>
<dbReference type="FunFam" id="3.50.50.60:FF:000223">
    <property type="entry name" value="6-hydroxynicotinate 3-monooxygenase"/>
    <property type="match status" value="1"/>
</dbReference>
<evidence type="ECO:0000256" key="5">
    <source>
        <dbReference type="ARBA" id="ARBA00022797"/>
    </source>
</evidence>
<dbReference type="SUPFAM" id="SSF51905">
    <property type="entry name" value="FAD/NAD(P)-binding domain"/>
    <property type="match status" value="1"/>
</dbReference>
<comment type="caution">
    <text evidence="15">The sequence shown here is derived from an EMBL/GenBank/DDBJ whole genome shotgun (WGS) entry which is preliminary data.</text>
</comment>
<dbReference type="Pfam" id="PF01494">
    <property type="entry name" value="FAD_binding_3"/>
    <property type="match status" value="1"/>
</dbReference>
<dbReference type="EMBL" id="NEVP01000006">
    <property type="protein sequence ID" value="OZI52135.1"/>
    <property type="molecule type" value="Genomic_DNA"/>
</dbReference>
<dbReference type="InterPro" id="IPR050493">
    <property type="entry name" value="FAD-dep_Monooxygenase_BioMet"/>
</dbReference>
<dbReference type="Proteomes" id="UP000216913">
    <property type="component" value="Unassembled WGS sequence"/>
</dbReference>
<comment type="cofactor">
    <cofactor evidence="1">
        <name>FAD</name>
        <dbReference type="ChEBI" id="CHEBI:57692"/>
    </cofactor>
</comment>
<feature type="domain" description="FAD-binding" evidence="14">
    <location>
        <begin position="22"/>
        <end position="361"/>
    </location>
</feature>